<dbReference type="Gene3D" id="3.40.630.30">
    <property type="match status" value="1"/>
</dbReference>
<dbReference type="EMBL" id="JAPOHD010000069">
    <property type="protein sequence ID" value="MCY1723508.1"/>
    <property type="molecule type" value="Genomic_DNA"/>
</dbReference>
<dbReference type="RefSeq" id="WP_343335834.1">
    <property type="nucleotide sequence ID" value="NZ_JAPOHD010000069.1"/>
</dbReference>
<evidence type="ECO:0000313" key="3">
    <source>
        <dbReference type="Proteomes" id="UP001145087"/>
    </source>
</evidence>
<dbReference type="PROSITE" id="PS51186">
    <property type="entry name" value="GNAT"/>
    <property type="match status" value="1"/>
</dbReference>
<dbReference type="PANTHER" id="PTHR43233">
    <property type="entry name" value="FAMILY N-ACETYLTRANSFERASE, PUTATIVE (AFU_ORTHOLOGUE AFUA_6G03350)-RELATED"/>
    <property type="match status" value="1"/>
</dbReference>
<dbReference type="Proteomes" id="UP001145087">
    <property type="component" value="Unassembled WGS sequence"/>
</dbReference>
<evidence type="ECO:0000313" key="2">
    <source>
        <dbReference type="EMBL" id="MCY1723508.1"/>
    </source>
</evidence>
<dbReference type="GO" id="GO:0016747">
    <property type="term" value="F:acyltransferase activity, transferring groups other than amino-acyl groups"/>
    <property type="evidence" value="ECO:0007669"/>
    <property type="project" value="InterPro"/>
</dbReference>
<dbReference type="Pfam" id="PF13508">
    <property type="entry name" value="Acetyltransf_7"/>
    <property type="match status" value="1"/>
</dbReference>
<proteinExistence type="predicted"/>
<reference evidence="2" key="1">
    <citation type="submission" date="2022-11" db="EMBL/GenBank/DDBJ databases">
        <title>Marilongibacter aestuarii gen. nov., sp. nov., isolated from tidal flat sediment.</title>
        <authorList>
            <person name="Jiayan W."/>
        </authorList>
    </citation>
    <scope>NUCLEOTIDE SEQUENCE</scope>
    <source>
        <strain evidence="2">Z1-6</strain>
    </source>
</reference>
<sequence>MIQISTDKKRLNIALIHEYLSKESYWAKNREAEIVERSIENSLCFGVYIDIQQIGFARVVTDYAVFAWIMDVFILEDYQGKGFGKKLISAIMSHDKLQNLKRWGLATDDAHGLYKQFGFSLLNKPHNMMEISGVKITEAIKK</sequence>
<dbReference type="InterPro" id="IPR000182">
    <property type="entry name" value="GNAT_dom"/>
</dbReference>
<evidence type="ECO:0000259" key="1">
    <source>
        <dbReference type="PROSITE" id="PS51186"/>
    </source>
</evidence>
<dbReference type="CDD" id="cd04301">
    <property type="entry name" value="NAT_SF"/>
    <property type="match status" value="1"/>
</dbReference>
<name>A0A9X3J8G7_9BACT</name>
<gene>
    <name evidence="2" type="ORF">OU798_24365</name>
</gene>
<feature type="domain" description="N-acetyltransferase" evidence="1">
    <location>
        <begin position="2"/>
        <end position="134"/>
    </location>
</feature>
<dbReference type="AlphaFoldDB" id="A0A9X3J8G7"/>
<organism evidence="2 3">
    <name type="scientific">Draconibacterium aestuarii</name>
    <dbReference type="NCBI Taxonomy" id="2998507"/>
    <lineage>
        <taxon>Bacteria</taxon>
        <taxon>Pseudomonadati</taxon>
        <taxon>Bacteroidota</taxon>
        <taxon>Bacteroidia</taxon>
        <taxon>Marinilabiliales</taxon>
        <taxon>Prolixibacteraceae</taxon>
        <taxon>Draconibacterium</taxon>
    </lineage>
</organism>
<dbReference type="InterPro" id="IPR016181">
    <property type="entry name" value="Acyl_CoA_acyltransferase"/>
</dbReference>
<dbReference type="InterPro" id="IPR053144">
    <property type="entry name" value="Acetyltransferase_Butenolide"/>
</dbReference>
<keyword evidence="3" id="KW-1185">Reference proteome</keyword>
<accession>A0A9X3J8G7</accession>
<comment type="caution">
    <text evidence="2">The sequence shown here is derived from an EMBL/GenBank/DDBJ whole genome shotgun (WGS) entry which is preliminary data.</text>
</comment>
<dbReference type="PANTHER" id="PTHR43233:SF1">
    <property type="entry name" value="FAMILY N-ACETYLTRANSFERASE, PUTATIVE (AFU_ORTHOLOGUE AFUA_6G03350)-RELATED"/>
    <property type="match status" value="1"/>
</dbReference>
<protein>
    <submittedName>
        <fullName evidence="2">GNAT family N-acetyltransferase</fullName>
    </submittedName>
</protein>
<dbReference type="SUPFAM" id="SSF55729">
    <property type="entry name" value="Acyl-CoA N-acyltransferases (Nat)"/>
    <property type="match status" value="1"/>
</dbReference>